<comment type="function">
    <text evidence="1 9">May be involved in recombinational repair of damaged DNA.</text>
</comment>
<keyword evidence="13" id="KW-1185">Reference proteome</keyword>
<dbReference type="AlphaFoldDB" id="A0A3D9HX89"/>
<organism evidence="12 13">
    <name type="scientific">Aestuariispira insulae</name>
    <dbReference type="NCBI Taxonomy" id="1461337"/>
    <lineage>
        <taxon>Bacteria</taxon>
        <taxon>Pseudomonadati</taxon>
        <taxon>Pseudomonadota</taxon>
        <taxon>Alphaproteobacteria</taxon>
        <taxon>Rhodospirillales</taxon>
        <taxon>Kiloniellaceae</taxon>
        <taxon>Aestuariispira</taxon>
    </lineage>
</organism>
<dbReference type="GO" id="GO:0006310">
    <property type="term" value="P:DNA recombination"/>
    <property type="evidence" value="ECO:0007669"/>
    <property type="project" value="InterPro"/>
</dbReference>
<evidence type="ECO:0000256" key="9">
    <source>
        <dbReference type="PIRNR" id="PIRNR003128"/>
    </source>
</evidence>
<dbReference type="EMBL" id="QRDW01000001">
    <property type="protein sequence ID" value="RED54123.1"/>
    <property type="molecule type" value="Genomic_DNA"/>
</dbReference>
<name>A0A3D9HX89_9PROT</name>
<evidence type="ECO:0000256" key="2">
    <source>
        <dbReference type="ARBA" id="ARBA00009441"/>
    </source>
</evidence>
<evidence type="ECO:0000256" key="3">
    <source>
        <dbReference type="ARBA" id="ARBA00021315"/>
    </source>
</evidence>
<comment type="similarity">
    <text evidence="2 9">Belongs to the RecN family.</text>
</comment>
<evidence type="ECO:0000256" key="4">
    <source>
        <dbReference type="ARBA" id="ARBA00022741"/>
    </source>
</evidence>
<dbReference type="GO" id="GO:0043590">
    <property type="term" value="C:bacterial nucleoid"/>
    <property type="evidence" value="ECO:0007669"/>
    <property type="project" value="TreeGrafter"/>
</dbReference>
<keyword evidence="6" id="KW-0067">ATP-binding</keyword>
<feature type="coiled-coil region" evidence="10">
    <location>
        <begin position="335"/>
        <end position="380"/>
    </location>
</feature>
<dbReference type="CDD" id="cd03241">
    <property type="entry name" value="ABC_RecN"/>
    <property type="match status" value="2"/>
</dbReference>
<dbReference type="RefSeq" id="WP_115935203.1">
    <property type="nucleotide sequence ID" value="NZ_QRDW01000001.1"/>
</dbReference>
<dbReference type="InterPro" id="IPR027417">
    <property type="entry name" value="P-loop_NTPase"/>
</dbReference>
<dbReference type="NCBIfam" id="TIGR00634">
    <property type="entry name" value="recN"/>
    <property type="match status" value="1"/>
</dbReference>
<comment type="caution">
    <text evidence="12">The sequence shown here is derived from an EMBL/GenBank/DDBJ whole genome shotgun (WGS) entry which is preliminary data.</text>
</comment>
<dbReference type="OrthoDB" id="9806954at2"/>
<dbReference type="GO" id="GO:0005524">
    <property type="term" value="F:ATP binding"/>
    <property type="evidence" value="ECO:0007669"/>
    <property type="project" value="UniProtKB-KW"/>
</dbReference>
<reference evidence="12 13" key="1">
    <citation type="submission" date="2018-07" db="EMBL/GenBank/DDBJ databases">
        <title>Genomic Encyclopedia of Type Strains, Phase III (KMG-III): the genomes of soil and plant-associated and newly described type strains.</title>
        <authorList>
            <person name="Whitman W."/>
        </authorList>
    </citation>
    <scope>NUCLEOTIDE SEQUENCE [LARGE SCALE GENOMIC DNA]</scope>
    <source>
        <strain evidence="12 13">CECT 8488</strain>
    </source>
</reference>
<dbReference type="PIRSF" id="PIRSF003128">
    <property type="entry name" value="RecN"/>
    <property type="match status" value="1"/>
</dbReference>
<dbReference type="FunFam" id="3.40.50.300:FF:000356">
    <property type="entry name" value="DNA repair protein RecN"/>
    <property type="match status" value="1"/>
</dbReference>
<evidence type="ECO:0000256" key="10">
    <source>
        <dbReference type="SAM" id="Coils"/>
    </source>
</evidence>
<keyword evidence="7 9" id="KW-0234">DNA repair</keyword>
<dbReference type="NCBIfam" id="NF008121">
    <property type="entry name" value="PRK10869.1"/>
    <property type="match status" value="1"/>
</dbReference>
<dbReference type="SUPFAM" id="SSF52540">
    <property type="entry name" value="P-loop containing nucleoside triphosphate hydrolases"/>
    <property type="match status" value="2"/>
</dbReference>
<evidence type="ECO:0000256" key="7">
    <source>
        <dbReference type="ARBA" id="ARBA00023204"/>
    </source>
</evidence>
<evidence type="ECO:0000256" key="8">
    <source>
        <dbReference type="ARBA" id="ARBA00033408"/>
    </source>
</evidence>
<evidence type="ECO:0000259" key="11">
    <source>
        <dbReference type="Pfam" id="PF02463"/>
    </source>
</evidence>
<dbReference type="InterPro" id="IPR003395">
    <property type="entry name" value="RecF/RecN/SMC_N"/>
</dbReference>
<sequence>MLTDLSIRDVVLIDRLDLDLTPGLSVLTGETGAGKSILLDALGLALGARAEARLVRHGCDQAVVIASFEIADDHPAHEMLHEQGLESDSHLILRRLLSADGRSRAFINDQPVGVTLLRQLGETLVEIQGQFDQHGLLNPATHIDVLDSYAQLMRERKACGNAFQAWQNAETALKDAIRAADQAKEDEEYLRHSLDELEKFGPDDNEEDTLSAERSLLQNAEKLTEAISTAFDKLNGARGADDCLRQAQKALERLIDKAEGHLDGALGALDRASVEIQEAISQLNSAASEVSANDQHLEHVEERLFALRDLARKHNVHPDALPALIEKFRQDIALINDSEEALLRLQQEAKAARENYIAKAEALSKKRQTAAKRLNQAVNTELPPLKMDKATFITTVQPLEDGHWNANGMDQVAFQVMTNPGAPAGPLSKIASGGELSRFLLALKVSLAEIGSVPTLVFDEIDSGVGGATAAAIGDRLGRLAGNVQLLVITHSPQVAAAGRDHWNVAKSMNGKSMVTSVNRLMGQERREEVARMLSGSEITEEARAAADRLLGPVPA</sequence>
<protein>
    <recommendedName>
        <fullName evidence="3 9">DNA repair protein RecN</fullName>
    </recommendedName>
    <alternativeName>
        <fullName evidence="8 9">Recombination protein N</fullName>
    </alternativeName>
</protein>
<gene>
    <name evidence="12" type="ORF">DFP90_101926</name>
</gene>
<dbReference type="PANTHER" id="PTHR11059:SF0">
    <property type="entry name" value="DNA REPAIR PROTEIN RECN"/>
    <property type="match status" value="1"/>
</dbReference>
<evidence type="ECO:0000256" key="6">
    <source>
        <dbReference type="ARBA" id="ARBA00022840"/>
    </source>
</evidence>
<evidence type="ECO:0000256" key="5">
    <source>
        <dbReference type="ARBA" id="ARBA00022763"/>
    </source>
</evidence>
<dbReference type="Pfam" id="PF02463">
    <property type="entry name" value="SMC_N"/>
    <property type="match status" value="1"/>
</dbReference>
<evidence type="ECO:0000256" key="1">
    <source>
        <dbReference type="ARBA" id="ARBA00003618"/>
    </source>
</evidence>
<dbReference type="InterPro" id="IPR004604">
    <property type="entry name" value="DNA_recomb/repair_RecN"/>
</dbReference>
<proteinExistence type="inferred from homology"/>
<dbReference type="Gene3D" id="3.40.50.300">
    <property type="entry name" value="P-loop containing nucleotide triphosphate hydrolases"/>
    <property type="match status" value="2"/>
</dbReference>
<dbReference type="FunFam" id="3.40.50.300:FF:000319">
    <property type="entry name" value="DNA repair protein RecN"/>
    <property type="match status" value="1"/>
</dbReference>
<accession>A0A3D9HX89</accession>
<keyword evidence="5 9" id="KW-0227">DNA damage</keyword>
<dbReference type="GO" id="GO:0006281">
    <property type="term" value="P:DNA repair"/>
    <property type="evidence" value="ECO:0007669"/>
    <property type="project" value="UniProtKB-KW"/>
</dbReference>
<dbReference type="GO" id="GO:0009432">
    <property type="term" value="P:SOS response"/>
    <property type="evidence" value="ECO:0007669"/>
    <property type="project" value="UniProtKB-ARBA"/>
</dbReference>
<evidence type="ECO:0000313" key="13">
    <source>
        <dbReference type="Proteomes" id="UP000256845"/>
    </source>
</evidence>
<evidence type="ECO:0000313" key="12">
    <source>
        <dbReference type="EMBL" id="RED54123.1"/>
    </source>
</evidence>
<feature type="domain" description="RecF/RecN/SMC N-terminal" evidence="11">
    <location>
        <begin position="14"/>
        <end position="511"/>
    </location>
</feature>
<keyword evidence="4" id="KW-0547">Nucleotide-binding</keyword>
<dbReference type="Proteomes" id="UP000256845">
    <property type="component" value="Unassembled WGS sequence"/>
</dbReference>
<dbReference type="PANTHER" id="PTHR11059">
    <property type="entry name" value="DNA REPAIR PROTEIN RECN"/>
    <property type="match status" value="1"/>
</dbReference>
<keyword evidence="10" id="KW-0175">Coiled coil</keyword>